<evidence type="ECO:0000313" key="11">
    <source>
        <dbReference type="EMBL" id="KGX86225.1"/>
    </source>
</evidence>
<comment type="subcellular location">
    <subcellularLocation>
        <location evidence="9 10">Cytoplasm</location>
    </subcellularLocation>
</comment>
<dbReference type="STRING" id="1385512.N784_05650"/>
<dbReference type="UniPathway" id="UPA00138"/>
<evidence type="ECO:0000256" key="2">
    <source>
        <dbReference type="ARBA" id="ARBA00007422"/>
    </source>
</evidence>
<feature type="modified residue" description="Phosphoserine" evidence="9">
    <location>
        <position position="213"/>
    </location>
</feature>
<dbReference type="InterPro" id="IPR035990">
    <property type="entry name" value="TIM_sf"/>
</dbReference>
<dbReference type="Gene3D" id="3.20.20.70">
    <property type="entry name" value="Aldolase class I"/>
    <property type="match status" value="1"/>
</dbReference>
<evidence type="ECO:0000256" key="6">
    <source>
        <dbReference type="ARBA" id="ARBA00022490"/>
    </source>
</evidence>
<feature type="binding site" evidence="9">
    <location>
        <begin position="9"/>
        <end position="11"/>
    </location>
    <ligand>
        <name>substrate</name>
    </ligand>
</feature>
<dbReference type="Proteomes" id="UP000030401">
    <property type="component" value="Unassembled WGS sequence"/>
</dbReference>
<evidence type="ECO:0000256" key="8">
    <source>
        <dbReference type="ARBA" id="ARBA00023235"/>
    </source>
</evidence>
<dbReference type="EC" id="5.3.1.1" evidence="3 9"/>
<evidence type="ECO:0000256" key="4">
    <source>
        <dbReference type="ARBA" id="ARBA00019397"/>
    </source>
</evidence>
<dbReference type="InterPro" id="IPR013785">
    <property type="entry name" value="Aldolase_TIM"/>
</dbReference>
<comment type="caution">
    <text evidence="11">The sequence shown here is derived from an EMBL/GenBank/DDBJ whole genome shotgun (WGS) entry which is preliminary data.</text>
</comment>
<dbReference type="GO" id="GO:0006094">
    <property type="term" value="P:gluconeogenesis"/>
    <property type="evidence" value="ECO:0007669"/>
    <property type="project" value="UniProtKB-UniRule"/>
</dbReference>
<dbReference type="RefSeq" id="WP_036834717.1">
    <property type="nucleotide sequence ID" value="NZ_AVPG01000015.1"/>
</dbReference>
<dbReference type="OrthoDB" id="9809429at2"/>
<feature type="active site" description="Proton acceptor" evidence="9">
    <location>
        <position position="167"/>
    </location>
</feature>
<evidence type="ECO:0000256" key="5">
    <source>
        <dbReference type="ARBA" id="ARBA00022432"/>
    </source>
</evidence>
<dbReference type="InterPro" id="IPR022896">
    <property type="entry name" value="TrioseP_Isoase_bac/euk"/>
</dbReference>
<comment type="subunit">
    <text evidence="9 10">Homodimer.</text>
</comment>
<dbReference type="PROSITE" id="PS00171">
    <property type="entry name" value="TIM_1"/>
    <property type="match status" value="1"/>
</dbReference>
<feature type="binding site" evidence="9">
    <location>
        <position position="173"/>
    </location>
    <ligand>
        <name>substrate</name>
    </ligand>
</feature>
<organism evidence="11 12">
    <name type="scientific">Pontibacillus litoralis JSM 072002</name>
    <dbReference type="NCBI Taxonomy" id="1385512"/>
    <lineage>
        <taxon>Bacteria</taxon>
        <taxon>Bacillati</taxon>
        <taxon>Bacillota</taxon>
        <taxon>Bacilli</taxon>
        <taxon>Bacillales</taxon>
        <taxon>Bacillaceae</taxon>
        <taxon>Pontibacillus</taxon>
    </lineage>
</organism>
<feature type="active site" description="Electrophile" evidence="9">
    <location>
        <position position="95"/>
    </location>
</feature>
<dbReference type="EMBL" id="AVPG01000015">
    <property type="protein sequence ID" value="KGX86225.1"/>
    <property type="molecule type" value="Genomic_DNA"/>
</dbReference>
<keyword evidence="8 9" id="KW-0413">Isomerase</keyword>
<dbReference type="GO" id="GO:0046166">
    <property type="term" value="P:glyceraldehyde-3-phosphate biosynthetic process"/>
    <property type="evidence" value="ECO:0007669"/>
    <property type="project" value="TreeGrafter"/>
</dbReference>
<dbReference type="UniPathway" id="UPA00109">
    <property type="reaction ID" value="UER00189"/>
</dbReference>
<dbReference type="GO" id="GO:0005829">
    <property type="term" value="C:cytosol"/>
    <property type="evidence" value="ECO:0007669"/>
    <property type="project" value="TreeGrafter"/>
</dbReference>
<gene>
    <name evidence="9 11" type="primary">tpiA</name>
    <name evidence="11" type="ORF">N784_05650</name>
</gene>
<keyword evidence="9" id="KW-0597">Phosphoprotein</keyword>
<dbReference type="PANTHER" id="PTHR21139">
    <property type="entry name" value="TRIOSEPHOSPHATE ISOMERASE"/>
    <property type="match status" value="1"/>
</dbReference>
<dbReference type="CDD" id="cd00311">
    <property type="entry name" value="TIM"/>
    <property type="match status" value="1"/>
</dbReference>
<dbReference type="HAMAP" id="MF_00147_B">
    <property type="entry name" value="TIM_B"/>
    <property type="match status" value="1"/>
</dbReference>
<comment type="similarity">
    <text evidence="2 9 10">Belongs to the triosephosphate isomerase family.</text>
</comment>
<dbReference type="GO" id="GO:0006096">
    <property type="term" value="P:glycolytic process"/>
    <property type="evidence" value="ECO:0007669"/>
    <property type="project" value="UniProtKB-UniRule"/>
</dbReference>
<comment type="pathway">
    <text evidence="9 10">Carbohydrate biosynthesis; gluconeogenesis.</text>
</comment>
<reference evidence="11 12" key="1">
    <citation type="submission" date="2013-08" db="EMBL/GenBank/DDBJ databases">
        <authorList>
            <person name="Huang J."/>
            <person name="Wang G."/>
        </authorList>
    </citation>
    <scope>NUCLEOTIDE SEQUENCE [LARGE SCALE GENOMIC DNA]</scope>
    <source>
        <strain evidence="11 12">JSM 072002</strain>
    </source>
</reference>
<dbReference type="InterPro" id="IPR000652">
    <property type="entry name" value="Triosephosphate_isomerase"/>
</dbReference>
<keyword evidence="6 9" id="KW-0963">Cytoplasm</keyword>
<dbReference type="PANTHER" id="PTHR21139:SF42">
    <property type="entry name" value="TRIOSEPHOSPHATE ISOMERASE"/>
    <property type="match status" value="1"/>
</dbReference>
<comment type="catalytic activity">
    <reaction evidence="9 10">
        <text>D-glyceraldehyde 3-phosphate = dihydroxyacetone phosphate</text>
        <dbReference type="Rhea" id="RHEA:18585"/>
        <dbReference type="ChEBI" id="CHEBI:57642"/>
        <dbReference type="ChEBI" id="CHEBI:59776"/>
        <dbReference type="EC" id="5.3.1.1"/>
    </reaction>
</comment>
<comment type="function">
    <text evidence="9">Involved in the gluconeogenesis. Catalyzes stereospecifically the conversion of dihydroxyacetone phosphate (DHAP) to D-glyceraldehyde-3-phosphate (G3P).</text>
</comment>
<name>A0A0A5G560_9BACI</name>
<keyword evidence="7 9" id="KW-0324">Glycolysis</keyword>
<evidence type="ECO:0000256" key="1">
    <source>
        <dbReference type="ARBA" id="ARBA00004680"/>
    </source>
</evidence>
<dbReference type="PROSITE" id="PS51440">
    <property type="entry name" value="TIM_2"/>
    <property type="match status" value="1"/>
</dbReference>
<dbReference type="eggNOG" id="COG0149">
    <property type="taxonomic scope" value="Bacteria"/>
</dbReference>
<feature type="binding site" evidence="9">
    <location>
        <begin position="234"/>
        <end position="235"/>
    </location>
    <ligand>
        <name>substrate</name>
    </ligand>
</feature>
<evidence type="ECO:0000256" key="10">
    <source>
        <dbReference type="RuleBase" id="RU363013"/>
    </source>
</evidence>
<accession>A0A0A5G560</accession>
<dbReference type="NCBIfam" id="TIGR00419">
    <property type="entry name" value="tim"/>
    <property type="match status" value="1"/>
</dbReference>
<dbReference type="GO" id="GO:0019563">
    <property type="term" value="P:glycerol catabolic process"/>
    <property type="evidence" value="ECO:0007669"/>
    <property type="project" value="TreeGrafter"/>
</dbReference>
<dbReference type="FunFam" id="3.20.20.70:FF:000016">
    <property type="entry name" value="Triosephosphate isomerase"/>
    <property type="match status" value="1"/>
</dbReference>
<evidence type="ECO:0000256" key="3">
    <source>
        <dbReference type="ARBA" id="ARBA00011940"/>
    </source>
</evidence>
<protein>
    <recommendedName>
        <fullName evidence="4 9">Triosephosphate isomerase</fullName>
        <shortName evidence="9">TIM</shortName>
        <shortName evidence="9">TPI</shortName>
        <ecNumber evidence="3 9">5.3.1.1</ecNumber>
    </recommendedName>
    <alternativeName>
        <fullName evidence="9">Triose-phosphate isomerase</fullName>
    </alternativeName>
</protein>
<evidence type="ECO:0000256" key="9">
    <source>
        <dbReference type="HAMAP-Rule" id="MF_00147"/>
    </source>
</evidence>
<keyword evidence="12" id="KW-1185">Reference proteome</keyword>
<comment type="pathway">
    <text evidence="1 9 10">Carbohydrate degradation; glycolysis; D-glyceraldehyde 3-phosphate from glycerone phosphate: step 1/1.</text>
</comment>
<feature type="binding site" evidence="9">
    <location>
        <position position="213"/>
    </location>
    <ligand>
        <name>substrate</name>
    </ligand>
</feature>
<dbReference type="SUPFAM" id="SSF51351">
    <property type="entry name" value="Triosephosphate isomerase (TIM)"/>
    <property type="match status" value="1"/>
</dbReference>
<sequence length="253" mass="27446">MRKKVIAGNWKMNKLLNEAEGFITDVKTQVPSYDQVESVVVAPFTHLHTLVQKAAGSDVKIGAQNMHFEESGAFTGEVSPEMLKDIGVDYVVLGHSERRELFAETDESVNKKTHAAFKHSLVPIVCVGETDEQRENNQANEIVEEQVKRALTGLTEEQVKQVILAYEPIWAIGTGKTATAEDANAMCAHIRSVVKEFASEAAAESIRIQYGGSVKPANVEELLAQSDIDGALVGGASLEANSFLALVEAGKHE</sequence>
<dbReference type="AlphaFoldDB" id="A0A0A5G560"/>
<evidence type="ECO:0000256" key="7">
    <source>
        <dbReference type="ARBA" id="ARBA00023152"/>
    </source>
</evidence>
<dbReference type="Pfam" id="PF00121">
    <property type="entry name" value="TIM"/>
    <property type="match status" value="1"/>
</dbReference>
<dbReference type="GO" id="GO:0004807">
    <property type="term" value="F:triose-phosphate isomerase activity"/>
    <property type="evidence" value="ECO:0007669"/>
    <property type="project" value="UniProtKB-UniRule"/>
</dbReference>
<evidence type="ECO:0000313" key="12">
    <source>
        <dbReference type="Proteomes" id="UP000030401"/>
    </source>
</evidence>
<proteinExistence type="inferred from homology"/>
<keyword evidence="5 9" id="KW-0312">Gluconeogenesis</keyword>
<dbReference type="InterPro" id="IPR020861">
    <property type="entry name" value="Triosephosphate_isomerase_AS"/>
</dbReference>